<sequence length="204" mass="21410">MAHLTPALLADIVLLVLCGLLSAAVWSDIRSHRIPNLLVLSGAALGLALNSVLPEGYGFISALPGALGFWTALAGIGLSVAILLPLYLLRAMGAGDVKLMAMVGAFLGPNAMIGAILLTFILGGVLSLLAALRYGTLGRMLGNVRTMLTSSFFKMTFHQMPTLDGVSASAGKLPYGLAIALGTFAYIALEQAGHMNFLKFFWPY</sequence>
<feature type="transmembrane region" description="Helical" evidence="2">
    <location>
        <begin position="6"/>
        <end position="26"/>
    </location>
</feature>
<evidence type="ECO:0000313" key="4">
    <source>
        <dbReference type="EMBL" id="MFC5475293.1"/>
    </source>
</evidence>
<keyword evidence="2" id="KW-0812">Transmembrane</keyword>
<evidence type="ECO:0000313" key="5">
    <source>
        <dbReference type="Proteomes" id="UP001596045"/>
    </source>
</evidence>
<dbReference type="Pfam" id="PF01478">
    <property type="entry name" value="Peptidase_A24"/>
    <property type="match status" value="1"/>
</dbReference>
<comment type="caution">
    <text evidence="4">The sequence shown here is derived from an EMBL/GenBank/DDBJ whole genome shotgun (WGS) entry which is preliminary data.</text>
</comment>
<feature type="transmembrane region" description="Helical" evidence="2">
    <location>
        <begin position="38"/>
        <end position="60"/>
    </location>
</feature>
<dbReference type="Proteomes" id="UP001596045">
    <property type="component" value="Unassembled WGS sequence"/>
</dbReference>
<gene>
    <name evidence="4" type="ORF">ACFPM8_15135</name>
</gene>
<feature type="transmembrane region" description="Helical" evidence="2">
    <location>
        <begin position="66"/>
        <end position="89"/>
    </location>
</feature>
<feature type="transmembrane region" description="Helical" evidence="2">
    <location>
        <begin position="173"/>
        <end position="189"/>
    </location>
</feature>
<evidence type="ECO:0000259" key="3">
    <source>
        <dbReference type="Pfam" id="PF01478"/>
    </source>
</evidence>
<evidence type="ECO:0000256" key="1">
    <source>
        <dbReference type="ARBA" id="ARBA00005801"/>
    </source>
</evidence>
<accession>A0ABW0MBK8</accession>
<proteinExistence type="inferred from homology"/>
<feature type="transmembrane region" description="Helical" evidence="2">
    <location>
        <begin position="110"/>
        <end position="132"/>
    </location>
</feature>
<dbReference type="InterPro" id="IPR000045">
    <property type="entry name" value="Prepilin_IV_endopep_pep"/>
</dbReference>
<keyword evidence="2" id="KW-0472">Membrane</keyword>
<organism evidence="4 5">
    <name type="scientific">Paraherbaspirillum soli</name>
    <dbReference type="NCBI Taxonomy" id="631222"/>
    <lineage>
        <taxon>Bacteria</taxon>
        <taxon>Pseudomonadati</taxon>
        <taxon>Pseudomonadota</taxon>
        <taxon>Betaproteobacteria</taxon>
        <taxon>Burkholderiales</taxon>
        <taxon>Oxalobacteraceae</taxon>
        <taxon>Paraherbaspirillum</taxon>
    </lineage>
</organism>
<dbReference type="PANTHER" id="PTHR30487">
    <property type="entry name" value="TYPE 4 PREPILIN-LIKE PROTEINS LEADER PEPTIDE-PROCESSING ENZYME"/>
    <property type="match status" value="1"/>
</dbReference>
<keyword evidence="5" id="KW-1185">Reference proteome</keyword>
<keyword evidence="2" id="KW-1133">Transmembrane helix</keyword>
<dbReference type="RefSeq" id="WP_378998444.1">
    <property type="nucleotide sequence ID" value="NZ_JBHSMT010000026.1"/>
</dbReference>
<dbReference type="InterPro" id="IPR050882">
    <property type="entry name" value="Prepilin_peptidase/N-MTase"/>
</dbReference>
<dbReference type="EMBL" id="JBHSMT010000026">
    <property type="protein sequence ID" value="MFC5475293.1"/>
    <property type="molecule type" value="Genomic_DNA"/>
</dbReference>
<dbReference type="Gene3D" id="1.20.120.1220">
    <property type="match status" value="1"/>
</dbReference>
<feature type="domain" description="Prepilin type IV endopeptidase peptidase" evidence="3">
    <location>
        <begin position="15"/>
        <end position="127"/>
    </location>
</feature>
<dbReference type="PANTHER" id="PTHR30487:SF0">
    <property type="entry name" value="PREPILIN LEADER PEPTIDASE_N-METHYLTRANSFERASE-RELATED"/>
    <property type="match status" value="1"/>
</dbReference>
<protein>
    <submittedName>
        <fullName evidence="4">Prepilin peptidase</fullName>
    </submittedName>
</protein>
<reference evidence="5" key="1">
    <citation type="journal article" date="2019" name="Int. J. Syst. Evol. Microbiol.">
        <title>The Global Catalogue of Microorganisms (GCM) 10K type strain sequencing project: providing services to taxonomists for standard genome sequencing and annotation.</title>
        <authorList>
            <consortium name="The Broad Institute Genomics Platform"/>
            <consortium name="The Broad Institute Genome Sequencing Center for Infectious Disease"/>
            <person name="Wu L."/>
            <person name="Ma J."/>
        </authorList>
    </citation>
    <scope>NUCLEOTIDE SEQUENCE [LARGE SCALE GENOMIC DNA]</scope>
    <source>
        <strain evidence="5">JCM 17066</strain>
    </source>
</reference>
<name>A0ABW0MBK8_9BURK</name>
<comment type="similarity">
    <text evidence="1">Belongs to the peptidase A24 family.</text>
</comment>
<evidence type="ECO:0000256" key="2">
    <source>
        <dbReference type="SAM" id="Phobius"/>
    </source>
</evidence>